<gene>
    <name evidence="2" type="ORF">DBO85_14660</name>
</gene>
<evidence type="ECO:0000256" key="1">
    <source>
        <dbReference type="SAM" id="SignalP"/>
    </source>
</evidence>
<dbReference type="PROSITE" id="PS51257">
    <property type="entry name" value="PROKAR_LIPOPROTEIN"/>
    <property type="match status" value="1"/>
</dbReference>
<organism evidence="2 3">
    <name type="scientific">Pseudomonas mangrovi</name>
    <dbReference type="NCBI Taxonomy" id="2161748"/>
    <lineage>
        <taxon>Bacteria</taxon>
        <taxon>Pseudomonadati</taxon>
        <taxon>Pseudomonadota</taxon>
        <taxon>Gammaproteobacteria</taxon>
        <taxon>Pseudomonadales</taxon>
        <taxon>Pseudomonadaceae</taxon>
        <taxon>Pseudomonas</taxon>
    </lineage>
</organism>
<keyword evidence="1" id="KW-0732">Signal</keyword>
<protein>
    <recommendedName>
        <fullName evidence="4">Lipoprotein</fullName>
    </recommendedName>
</protein>
<dbReference type="Proteomes" id="UP000244064">
    <property type="component" value="Unassembled WGS sequence"/>
</dbReference>
<feature type="signal peptide" evidence="1">
    <location>
        <begin position="1"/>
        <end position="19"/>
    </location>
</feature>
<accession>A0A2T5P7A2</accession>
<evidence type="ECO:0008006" key="4">
    <source>
        <dbReference type="Google" id="ProtNLM"/>
    </source>
</evidence>
<dbReference type="OrthoDB" id="7911392at2"/>
<reference evidence="2 3" key="1">
    <citation type="submission" date="2018-04" db="EMBL/GenBank/DDBJ databases">
        <title>Pseudomonas sp. nov., isolated from mangrove soil.</title>
        <authorList>
            <person name="Chen C."/>
        </authorList>
    </citation>
    <scope>NUCLEOTIDE SEQUENCE [LARGE SCALE GENOMIC DNA]</scope>
    <source>
        <strain evidence="2 3">TC-11</strain>
    </source>
</reference>
<dbReference type="AlphaFoldDB" id="A0A2T5P7A2"/>
<name>A0A2T5P7A2_9PSED</name>
<proteinExistence type="predicted"/>
<sequence length="747" mass="83995">MKLLSPALFCSFLFLSACGSDEVSFRPDKGDSRQYQLYTKSQMSLEAGGTRQSRTDLGSLLVTYEIEEVRPHLRMLVRADYLQLKMPGRTISSSDRDESDPQFRELMAEGIEFDIDLDSGALLDIRGRHREHWDALIKEGGERFVSEMRKQLNTPALLERIPAKVGAELKLSSFQGSEDLLLRVEEVSDEEVLASIQLDGEQARAYGYLRLERNSGWLRRLAMVAEQPFDEYGFRGTTRTQFLMLPAEQGVPLSSLDVYGWDEPDAEGFIFPAWEEQSAELPAEPASEAQVFPSDVGSIEYYENVRLEYLHALDKTAGHLEFRRLQALDDQGEPLDLQLFGATWGMTRSSRPGEGARTMAVYLPLGWQDTQEKLEALQQIRLQADYFPYLPERLELPVDPQRSSRLELDGAGIELSPTGNPGEFILSFSASEKAFFSMAVEGLTGAQGWLHVESPPADWLTLDDARLLRSVAAESGGWRYRVKFADDVPKVLGVHLLRRQAEAQFSRELQFLSGEAQYDRLDLAPQASYYLHADPSEQIQPVAAPFDLQTLALEDAELNRLRLTLTTEQAALCQLQVLDAPSEAGHALTFLQAPAERDYSGGLQLPATQQWQLRTDDGVRQYFYGIELRAQLRCSGRASWNEVEFELGERPWLIDPRRLPGYVDEPGQRAASFLSRYRFVDESGRALTLLPATSQQQGLDVGIAALSEYLTEEGLLRLAGTPVRVEQLRSDGEPLEKTWTTRLAPLP</sequence>
<dbReference type="EMBL" id="QASN01000020">
    <property type="protein sequence ID" value="PTU73555.1"/>
    <property type="molecule type" value="Genomic_DNA"/>
</dbReference>
<dbReference type="RefSeq" id="WP_108107999.1">
    <property type="nucleotide sequence ID" value="NZ_QASN01000020.1"/>
</dbReference>
<evidence type="ECO:0000313" key="3">
    <source>
        <dbReference type="Proteomes" id="UP000244064"/>
    </source>
</evidence>
<keyword evidence="3" id="KW-1185">Reference proteome</keyword>
<comment type="caution">
    <text evidence="2">The sequence shown here is derived from an EMBL/GenBank/DDBJ whole genome shotgun (WGS) entry which is preliminary data.</text>
</comment>
<feature type="chain" id="PRO_5015685246" description="Lipoprotein" evidence="1">
    <location>
        <begin position="20"/>
        <end position="747"/>
    </location>
</feature>
<evidence type="ECO:0000313" key="2">
    <source>
        <dbReference type="EMBL" id="PTU73555.1"/>
    </source>
</evidence>